<dbReference type="GO" id="GO:0006935">
    <property type="term" value="P:chemotaxis"/>
    <property type="evidence" value="ECO:0007669"/>
    <property type="project" value="UniProtKB-KW"/>
</dbReference>
<evidence type="ECO:0000256" key="6">
    <source>
        <dbReference type="ARBA" id="ARBA00023136"/>
    </source>
</evidence>
<dbReference type="PROSITE" id="PS50111">
    <property type="entry name" value="CHEMOTAXIS_TRANSDUC_2"/>
    <property type="match status" value="1"/>
</dbReference>
<dbReference type="Pfam" id="PF00015">
    <property type="entry name" value="MCPsignal"/>
    <property type="match status" value="1"/>
</dbReference>
<keyword evidence="14" id="KW-1185">Reference proteome</keyword>
<dbReference type="Gene3D" id="6.10.340.10">
    <property type="match status" value="1"/>
</dbReference>
<dbReference type="CDD" id="cd06225">
    <property type="entry name" value="HAMP"/>
    <property type="match status" value="1"/>
</dbReference>
<dbReference type="Gene3D" id="3.30.450.20">
    <property type="entry name" value="PAS domain"/>
    <property type="match status" value="1"/>
</dbReference>
<evidence type="ECO:0000256" key="5">
    <source>
        <dbReference type="ARBA" id="ARBA00022989"/>
    </source>
</evidence>
<dbReference type="PANTHER" id="PTHR32089">
    <property type="entry name" value="METHYL-ACCEPTING CHEMOTAXIS PROTEIN MCPB"/>
    <property type="match status" value="1"/>
</dbReference>
<evidence type="ECO:0000256" key="4">
    <source>
        <dbReference type="ARBA" id="ARBA00022692"/>
    </source>
</evidence>
<keyword evidence="4 10" id="KW-0812">Transmembrane</keyword>
<dbReference type="EMBL" id="AWSJ01000058">
    <property type="protein sequence ID" value="ERI11004.1"/>
    <property type="molecule type" value="Genomic_DNA"/>
</dbReference>
<evidence type="ECO:0000256" key="3">
    <source>
        <dbReference type="ARBA" id="ARBA00022500"/>
    </source>
</evidence>
<accession>U1WQW3</accession>
<dbReference type="CDD" id="cd12914">
    <property type="entry name" value="PDC1_DGC_like"/>
    <property type="match status" value="1"/>
</dbReference>
<dbReference type="CDD" id="cd11386">
    <property type="entry name" value="MCP_signal"/>
    <property type="match status" value="1"/>
</dbReference>
<reference evidence="13 14" key="1">
    <citation type="submission" date="2013-08" db="EMBL/GenBank/DDBJ databases">
        <authorList>
            <person name="Weinstock G."/>
            <person name="Sodergren E."/>
            <person name="Wylie T."/>
            <person name="Fulton L."/>
            <person name="Fulton R."/>
            <person name="Fronick C."/>
            <person name="O'Laughlin M."/>
            <person name="Godfrey J."/>
            <person name="Miner T."/>
            <person name="Herter B."/>
            <person name="Appelbaum E."/>
            <person name="Cordes M."/>
            <person name="Lek S."/>
            <person name="Wollam A."/>
            <person name="Pepin K.H."/>
            <person name="Palsikar V.B."/>
            <person name="Mitreva M."/>
            <person name="Wilson R.K."/>
        </authorList>
    </citation>
    <scope>NUCLEOTIDE SEQUENCE [LARGE SCALE GENOMIC DNA]</scope>
    <source>
        <strain evidence="13 14">ATCC 12856</strain>
    </source>
</reference>
<evidence type="ECO:0000256" key="9">
    <source>
        <dbReference type="PROSITE-ProRule" id="PRU00284"/>
    </source>
</evidence>
<keyword evidence="7 9" id="KW-0807">Transducer</keyword>
<comment type="caution">
    <text evidence="13">The sequence shown here is derived from an EMBL/GenBank/DDBJ whole genome shotgun (WGS) entry which is preliminary data.</text>
</comment>
<dbReference type="InterPro" id="IPR033479">
    <property type="entry name" value="dCache_1"/>
</dbReference>
<dbReference type="Pfam" id="PF00672">
    <property type="entry name" value="HAMP"/>
    <property type="match status" value="1"/>
</dbReference>
<dbReference type="Gene3D" id="1.10.287.950">
    <property type="entry name" value="Methyl-accepting chemotaxis protein"/>
    <property type="match status" value="1"/>
</dbReference>
<dbReference type="HOGENOM" id="CLU_000445_107_19_9"/>
<feature type="domain" description="HAMP" evidence="12">
    <location>
        <begin position="303"/>
        <end position="355"/>
    </location>
</feature>
<dbReference type="AlphaFoldDB" id="U1WQW3"/>
<evidence type="ECO:0000259" key="11">
    <source>
        <dbReference type="PROSITE" id="PS50111"/>
    </source>
</evidence>
<dbReference type="SMART" id="SM00304">
    <property type="entry name" value="HAMP"/>
    <property type="match status" value="1"/>
</dbReference>
<dbReference type="Proteomes" id="UP000016511">
    <property type="component" value="Unassembled WGS sequence"/>
</dbReference>
<keyword evidence="6 10" id="KW-0472">Membrane</keyword>
<dbReference type="STRING" id="649747.HMPREF0083_00907"/>
<dbReference type="InterPro" id="IPR003660">
    <property type="entry name" value="HAMP_dom"/>
</dbReference>
<keyword evidence="3" id="KW-0145">Chemotaxis</keyword>
<evidence type="ECO:0000256" key="2">
    <source>
        <dbReference type="ARBA" id="ARBA00022475"/>
    </source>
</evidence>
<dbReference type="CDD" id="cd12912">
    <property type="entry name" value="PDC2_MCP_like"/>
    <property type="match status" value="1"/>
</dbReference>
<evidence type="ECO:0000256" key="7">
    <source>
        <dbReference type="ARBA" id="ARBA00023224"/>
    </source>
</evidence>
<evidence type="ECO:0000313" key="13">
    <source>
        <dbReference type="EMBL" id="ERI11004.1"/>
    </source>
</evidence>
<dbReference type="eggNOG" id="COG0840">
    <property type="taxonomic scope" value="Bacteria"/>
</dbReference>
<gene>
    <name evidence="13" type="ORF">HMPREF0083_00907</name>
</gene>
<dbReference type="SUPFAM" id="SSF58104">
    <property type="entry name" value="Methyl-accepting chemotaxis protein (MCP) signaling domain"/>
    <property type="match status" value="1"/>
</dbReference>
<feature type="transmembrane region" description="Helical" evidence="10">
    <location>
        <begin position="12"/>
        <end position="30"/>
    </location>
</feature>
<dbReference type="GO" id="GO:0007165">
    <property type="term" value="P:signal transduction"/>
    <property type="evidence" value="ECO:0007669"/>
    <property type="project" value="UniProtKB-KW"/>
</dbReference>
<evidence type="ECO:0000256" key="1">
    <source>
        <dbReference type="ARBA" id="ARBA00004651"/>
    </source>
</evidence>
<keyword evidence="2" id="KW-1003">Cell membrane</keyword>
<dbReference type="Pfam" id="PF02743">
    <property type="entry name" value="dCache_1"/>
    <property type="match status" value="1"/>
</dbReference>
<evidence type="ECO:0000256" key="8">
    <source>
        <dbReference type="ARBA" id="ARBA00029447"/>
    </source>
</evidence>
<organism evidence="13 14">
    <name type="scientific">Aneurinibacillus aneurinilyticus ATCC 12856</name>
    <dbReference type="NCBI Taxonomy" id="649747"/>
    <lineage>
        <taxon>Bacteria</taxon>
        <taxon>Bacillati</taxon>
        <taxon>Bacillota</taxon>
        <taxon>Bacilli</taxon>
        <taxon>Bacillales</taxon>
        <taxon>Paenibacillaceae</taxon>
        <taxon>Aneurinibacillus group</taxon>
        <taxon>Aneurinibacillus</taxon>
    </lineage>
</organism>
<dbReference type="GO" id="GO:0005886">
    <property type="term" value="C:plasma membrane"/>
    <property type="evidence" value="ECO:0007669"/>
    <property type="project" value="UniProtKB-SubCell"/>
</dbReference>
<sequence>MGMKARGLKFKLLGVIVPLIVIALSFVAWLNHNKAKEFLESNFQERAFIQLDLLSNKVNDWLQQQRDRVTNIATSMDMRSMNQEMQFSYLKSKMNEYQEYEMFFIADLHGKALTTAGQKVDVGSREYFKKVIEEQSYAISEPLISRASGKLVVVIASPIYNQQKQLSGMLGATVPITTMNEIVAGQKIGQTGYAYMVQKDGLVISYPQQEEILKLNVYKLNIPPLTAGIQEASTGKTGYKRYAYKGVDKYAFFSKVPATGWVVAITAPVKEASSQLDYLAKLSFVTASVVLVFSVIILILFSSHFVRPIRHLSELTAMIAKGDLTVKTPNRSKDEVGVLSQNFNQMVESVHMLLLEIKEASRKMRQSSEVLTLASRETTASAEQVAVTINDLAEGAGTIAHSTQSAHMGVALVNENLQQISAYADEMNQTFVITNALTKEGEQAVRTAVYKMEEIQRMVDDASSVVHKLGNRSEEIGEIVSLITGIASQTNLLALNASIEAARAGEAGRGFAVVADEVRKLAEETDKAANNISRIVQENKRETHEAIDSILRGHDVIVEGQEMVRHTGDSFAKIHEHINLVGEKSERITSSIKMAEESARKVSAEMEHVSAITEEASAGSQEVAAVSEQQAAAAQQLSHDAAAMGRLSDQMESLVARFKMEK</sequence>
<feature type="domain" description="Methyl-accepting transducer" evidence="11">
    <location>
        <begin position="374"/>
        <end position="624"/>
    </location>
</feature>
<feature type="transmembrane region" description="Helical" evidence="10">
    <location>
        <begin position="278"/>
        <end position="301"/>
    </location>
</feature>
<evidence type="ECO:0000256" key="10">
    <source>
        <dbReference type="SAM" id="Phobius"/>
    </source>
</evidence>
<protein>
    <submittedName>
        <fullName evidence="13">Methyl-accepting chemotaxis protein signaling domain protein</fullName>
    </submittedName>
</protein>
<evidence type="ECO:0000259" key="12">
    <source>
        <dbReference type="PROSITE" id="PS50885"/>
    </source>
</evidence>
<dbReference type="SMART" id="SM00283">
    <property type="entry name" value="MA"/>
    <property type="match status" value="1"/>
</dbReference>
<name>U1WQW3_ANEAE</name>
<comment type="subcellular location">
    <subcellularLocation>
        <location evidence="1">Cell membrane</location>
        <topology evidence="1">Multi-pass membrane protein</topology>
    </subcellularLocation>
</comment>
<dbReference type="PATRIC" id="fig|649747.3.peg.824"/>
<dbReference type="InterPro" id="IPR029151">
    <property type="entry name" value="Sensor-like_sf"/>
</dbReference>
<evidence type="ECO:0000313" key="14">
    <source>
        <dbReference type="Proteomes" id="UP000016511"/>
    </source>
</evidence>
<dbReference type="PROSITE" id="PS50885">
    <property type="entry name" value="HAMP"/>
    <property type="match status" value="1"/>
</dbReference>
<keyword evidence="5 10" id="KW-1133">Transmembrane helix</keyword>
<dbReference type="InterPro" id="IPR004089">
    <property type="entry name" value="MCPsignal_dom"/>
</dbReference>
<dbReference type="SUPFAM" id="SSF103190">
    <property type="entry name" value="Sensory domain-like"/>
    <property type="match status" value="1"/>
</dbReference>
<dbReference type="PANTHER" id="PTHR32089:SF112">
    <property type="entry name" value="LYSOZYME-LIKE PROTEIN-RELATED"/>
    <property type="match status" value="1"/>
</dbReference>
<comment type="similarity">
    <text evidence="8">Belongs to the methyl-accepting chemotaxis (MCP) protein family.</text>
</comment>
<proteinExistence type="inferred from homology"/>